<name>A0A165WZE8_9HYPH</name>
<evidence type="ECO:0000313" key="2">
    <source>
        <dbReference type="Proteomes" id="UP000076577"/>
    </source>
</evidence>
<dbReference type="AlphaFoldDB" id="A0A165WZE8"/>
<dbReference type="Proteomes" id="UP000076577">
    <property type="component" value="Unassembled WGS sequence"/>
</dbReference>
<dbReference type="InterPro" id="IPR027417">
    <property type="entry name" value="P-loop_NTPase"/>
</dbReference>
<keyword evidence="2" id="KW-1185">Reference proteome</keyword>
<proteinExistence type="predicted"/>
<dbReference type="EMBL" id="LMCB01000037">
    <property type="protein sequence ID" value="KZL17188.1"/>
    <property type="molecule type" value="Genomic_DNA"/>
</dbReference>
<organism evidence="1 2">
    <name type="scientific">Pseudovibrio axinellae</name>
    <dbReference type="NCBI Taxonomy" id="989403"/>
    <lineage>
        <taxon>Bacteria</taxon>
        <taxon>Pseudomonadati</taxon>
        <taxon>Pseudomonadota</taxon>
        <taxon>Alphaproteobacteria</taxon>
        <taxon>Hyphomicrobiales</taxon>
        <taxon>Stappiaceae</taxon>
        <taxon>Pseudovibrio</taxon>
    </lineage>
</organism>
<reference evidence="1 2" key="1">
    <citation type="journal article" date="2016" name="Front. Microbiol.">
        <title>Comparative Genomic Analysis Reveals a Diverse Repertoire of Genes Involved in Prokaryote-Eukaryote Interactions within the Pseudovibrio Genus.</title>
        <authorList>
            <person name="Romano S."/>
            <person name="Fernandez-Guerra A."/>
            <person name="Reen F.J."/>
            <person name="Glockner F.O."/>
            <person name="Crowley S.P."/>
            <person name="O'Sullivan O."/>
            <person name="Cotter P.D."/>
            <person name="Adams C."/>
            <person name="Dobson A.D."/>
            <person name="O'Gara F."/>
        </authorList>
    </citation>
    <scope>NUCLEOTIDE SEQUENCE [LARGE SCALE GENOMIC DNA]</scope>
    <source>
        <strain evidence="1 2">Ad2</strain>
    </source>
</reference>
<dbReference type="PATRIC" id="fig|989403.3.peg.3443"/>
<comment type="caution">
    <text evidence="1">The sequence shown here is derived from an EMBL/GenBank/DDBJ whole genome shotgun (WGS) entry which is preliminary data.</text>
</comment>
<dbReference type="SUPFAM" id="SSF52540">
    <property type="entry name" value="P-loop containing nucleoside triphosphate hydrolases"/>
    <property type="match status" value="1"/>
</dbReference>
<evidence type="ECO:0000313" key="1">
    <source>
        <dbReference type="EMBL" id="KZL17188.1"/>
    </source>
</evidence>
<protein>
    <recommendedName>
        <fullName evidence="3">Sulfotransferase domain protein</fullName>
    </recommendedName>
</protein>
<sequence length="126" mass="14640">MIGHIGKSDHLTAVLLLYMRKMMAAPPKHPFIKYENFVIDPKPELMKVLDHLGLDWEDKLLNAHQMYNEGELGHGRIKLWKPIHQESLDKYKSINQETFDKIYSIASPALDLYGYEIDDKNDIVFG</sequence>
<dbReference type="RefSeq" id="WP_139201478.1">
    <property type="nucleotide sequence ID" value="NZ_FOFM01000064.1"/>
</dbReference>
<gene>
    <name evidence="1" type="ORF">PsAD2_03213</name>
</gene>
<dbReference type="Gene3D" id="3.40.50.300">
    <property type="entry name" value="P-loop containing nucleotide triphosphate hydrolases"/>
    <property type="match status" value="1"/>
</dbReference>
<dbReference type="OrthoDB" id="977108at2"/>
<accession>A0A165WZE8</accession>
<evidence type="ECO:0008006" key="3">
    <source>
        <dbReference type="Google" id="ProtNLM"/>
    </source>
</evidence>